<dbReference type="AlphaFoldDB" id="A0AAU8T301"/>
<feature type="domain" description="TniQ" evidence="1">
    <location>
        <begin position="9"/>
        <end position="127"/>
    </location>
</feature>
<gene>
    <name evidence="2" type="ORF">OI25_1444</name>
</gene>
<dbReference type="KEGG" id="bfn:OI25_1444"/>
<dbReference type="RefSeq" id="WP_149029663.1">
    <property type="nucleotide sequence ID" value="NZ_CP010026.1"/>
</dbReference>
<evidence type="ECO:0000313" key="2">
    <source>
        <dbReference type="EMBL" id="AJZ60557.1"/>
    </source>
</evidence>
<dbReference type="InterPro" id="IPR009492">
    <property type="entry name" value="TniQ"/>
</dbReference>
<sequence length="609" mass="68193">MESTVVPMPLRLKPCDGESVYGYLIRFAEAYGFSSPKLFWTALTSRYGDKVEDIRFALELTENEQKRLRGPGPAYCGLTASLLGGLRKEDVCYGFMRWCPDCLRSTEYSRASWSVKFACICPKHGKFLLDRCPECGRVQRLERACMTRCPCGANLKQAQSMRADYQICRVQRLFAASVAGRAKATFPDLTAPEWVLLFRFVAVSAAASGNCRTGQPPGLQSISEERALSEQLSRLLRDWPKGFHALLLKIQAQAKPSFSLAKTFGRLYRWLYVELAASAFQFLRDALEGYLNKYWRGPVCRRNRRIRVRDSAHHGRTTIRSLARSVGASPSLVKRLCQSGQIEATVVVLPSGRKTWSIPVTEVRKVSNFVSDGMNLAEVASHLGLPKRRTRELLAAGSIHSVIKAGKGLASEWLLSRREVDSFARGCIIVAASIRSRQSESVVAMRTVLKAWRLESGEFPSLLSAIQRGDIRCFKDEAYGAQLGDLLLHRESLHHWRESRQLQSGERVSIDTAARILGVKQEVAYQLVRRKVLGSRPMKVGSAVRRISMVDIQKFRAGYVSLVELARLRKQSPKAVLESLAVLPAIGPRVDGCRQYFFLRSDFSSCSAV</sequence>
<dbReference type="Proteomes" id="UP000032614">
    <property type="component" value="Chromosome 1"/>
</dbReference>
<evidence type="ECO:0000313" key="3">
    <source>
        <dbReference type="Proteomes" id="UP000032614"/>
    </source>
</evidence>
<evidence type="ECO:0000259" key="1">
    <source>
        <dbReference type="Pfam" id="PF06527"/>
    </source>
</evidence>
<name>A0AAU8T301_9BURK</name>
<proteinExistence type="predicted"/>
<protein>
    <submittedName>
        <fullName evidence="2">Helix-turn-helix domain protein</fullName>
    </submittedName>
</protein>
<dbReference type="EMBL" id="CP010026">
    <property type="protein sequence ID" value="AJZ60557.1"/>
    <property type="molecule type" value="Genomic_DNA"/>
</dbReference>
<dbReference type="GeneID" id="98280533"/>
<reference evidence="2 3" key="1">
    <citation type="journal article" date="2015" name="Genome Announc.">
        <title>Complete genome sequences for 59 burkholderia isolates, both pathogenic and near neighbor.</title>
        <authorList>
            <person name="Johnson S.L."/>
            <person name="Bishop-Lilly K.A."/>
            <person name="Ladner J.T."/>
            <person name="Daligault H.E."/>
            <person name="Davenport K.W."/>
            <person name="Jaissle J."/>
            <person name="Frey K.G."/>
            <person name="Koroleva G.I."/>
            <person name="Bruce D.C."/>
            <person name="Coyne S.R."/>
            <person name="Broomall S.M."/>
            <person name="Li P.E."/>
            <person name="Teshima H."/>
            <person name="Gibbons H.S."/>
            <person name="Palacios G.F."/>
            <person name="Rosenzweig C.N."/>
            <person name="Redden C.L."/>
            <person name="Xu Y."/>
            <person name="Minogue T.D."/>
            <person name="Chain P.S."/>
        </authorList>
    </citation>
    <scope>NUCLEOTIDE SEQUENCE [LARGE SCALE GENOMIC DNA]</scope>
    <source>
        <strain evidence="2 3">ATCC BAA-463</strain>
    </source>
</reference>
<dbReference type="Pfam" id="PF06527">
    <property type="entry name" value="TniQ"/>
    <property type="match status" value="1"/>
</dbReference>
<accession>A0AAU8T301</accession>
<organism evidence="2 3">
    <name type="scientific">Paraburkholderia fungorum</name>
    <dbReference type="NCBI Taxonomy" id="134537"/>
    <lineage>
        <taxon>Bacteria</taxon>
        <taxon>Pseudomonadati</taxon>
        <taxon>Pseudomonadota</taxon>
        <taxon>Betaproteobacteria</taxon>
        <taxon>Burkholderiales</taxon>
        <taxon>Burkholderiaceae</taxon>
        <taxon>Paraburkholderia</taxon>
    </lineage>
</organism>